<evidence type="ECO:0000313" key="2">
    <source>
        <dbReference type="EMBL" id="CAF0918787.1"/>
    </source>
</evidence>
<proteinExistence type="predicted"/>
<reference evidence="2" key="1">
    <citation type="submission" date="2021-02" db="EMBL/GenBank/DDBJ databases">
        <authorList>
            <person name="Nowell W R."/>
        </authorList>
    </citation>
    <scope>NUCLEOTIDE SEQUENCE</scope>
    <source>
        <strain evidence="2">Ploen Becks lab</strain>
    </source>
</reference>
<gene>
    <name evidence="2" type="ORF">OXX778_LOCUS12276</name>
</gene>
<evidence type="ECO:0000256" key="1">
    <source>
        <dbReference type="SAM" id="MobiDB-lite"/>
    </source>
</evidence>
<dbReference type="EMBL" id="CAJNOC010002200">
    <property type="protein sequence ID" value="CAF0918787.1"/>
    <property type="molecule type" value="Genomic_DNA"/>
</dbReference>
<dbReference type="Proteomes" id="UP000663879">
    <property type="component" value="Unassembled WGS sequence"/>
</dbReference>
<organism evidence="2 3">
    <name type="scientific">Brachionus calyciflorus</name>
    <dbReference type="NCBI Taxonomy" id="104777"/>
    <lineage>
        <taxon>Eukaryota</taxon>
        <taxon>Metazoa</taxon>
        <taxon>Spiralia</taxon>
        <taxon>Gnathifera</taxon>
        <taxon>Rotifera</taxon>
        <taxon>Eurotatoria</taxon>
        <taxon>Monogononta</taxon>
        <taxon>Pseudotrocha</taxon>
        <taxon>Ploima</taxon>
        <taxon>Brachionidae</taxon>
        <taxon>Brachionus</taxon>
    </lineage>
</organism>
<feature type="region of interest" description="Disordered" evidence="1">
    <location>
        <begin position="1"/>
        <end position="35"/>
    </location>
</feature>
<dbReference type="OrthoDB" id="2430997at2759"/>
<protein>
    <submittedName>
        <fullName evidence="2">Uncharacterized protein</fullName>
    </submittedName>
</protein>
<comment type="caution">
    <text evidence="2">The sequence shown here is derived from an EMBL/GenBank/DDBJ whole genome shotgun (WGS) entry which is preliminary data.</text>
</comment>
<evidence type="ECO:0000313" key="3">
    <source>
        <dbReference type="Proteomes" id="UP000663879"/>
    </source>
</evidence>
<sequence>MLASMMVQFETNDWESSVSSESEDENEPISQRIRSQVELNQKEKVSLEIPKIDRSSTDLPRLPGIISRVSGDFYEITTKYGILNICYRASDLEPYSGPLDFDYKTVNKKISLREASHLFNKVRDDVIVVTCDCKGACSDNRCKCFKNEQKCSSHFHLKVITNKKCKNYG</sequence>
<accession>A0A814AWY3</accession>
<name>A0A814AWY3_9BILA</name>
<dbReference type="AlphaFoldDB" id="A0A814AWY3"/>
<keyword evidence="3" id="KW-1185">Reference proteome</keyword>